<organism evidence="4 5">
    <name type="scientific">Paractinoplanes rhizophilus</name>
    <dbReference type="NCBI Taxonomy" id="1416877"/>
    <lineage>
        <taxon>Bacteria</taxon>
        <taxon>Bacillati</taxon>
        <taxon>Actinomycetota</taxon>
        <taxon>Actinomycetes</taxon>
        <taxon>Micromonosporales</taxon>
        <taxon>Micromonosporaceae</taxon>
        <taxon>Paractinoplanes</taxon>
    </lineage>
</organism>
<dbReference type="InterPro" id="IPR001375">
    <property type="entry name" value="Peptidase_S9_cat"/>
</dbReference>
<protein>
    <submittedName>
        <fullName evidence="4">Prolyl oligopeptidase family serine peptidase</fullName>
    </submittedName>
</protein>
<name>A0ABW2HJQ1_9ACTN</name>
<sequence length="741" mass="78851">MFAAKMPEYPSLLARTQRFRLGRPQRVTLTPDGRRVLFLRSRGAEDPVRCLWQLDLETGAERVLADPLSPGPLSVGGPVSPGDSLSVGGPVSPGDSLSVGGPVSPGDSSSVGGTVSPRGPLSVGGSVSPGAGETAPSAQERARRERARDQGSGVAAYSFDQDVRLVACTIGEQLHLVGMRTGTVTRLGARGPLTDATISPDGAHVAYVHDGELRLIGTDGDDDRPLATPEGPAVTYGLAEHVAAESMERHRGHWWSPEGDRLAVARVDNSPVGVWYLSDPTDPSAPPTAQRYPAAGTGNAIVDLWIFAVDGRKTRVDFGWDEYEYLVDVVWDAHGLMAVLQNRAQTVLRTVAVSPETGETRTLAETHDPAWTQIVPGVPVRTASGALIATGDIGETRHLTVDGVPVTPAGLQVYEVHGVDGDTVLFAATDEPTERHLWTWSAAGGLDRITSARGCHSGIRTAGTTAILGATLDGHAVTVGGRTIKDFSATSPVVPEVNFLNAGERELRTAVLLPAGWRGETLPVLMDPYGGAAMQRVVADRDYYYASQWFADQGFAVIVADGRGTPGRGPRWERTIHGDRSTFLLEDQVAALHAAAGQFPLDLSRVGIRGWSAGGYLAAMAVLRRPETFHCAVAGAPVTDMWLYDTHWQERFLGDPRLDPAAYENSSLLRDAPKLSRPLMLIHGLRDDNVYPAHTLRLSAALLAAGKPHTVLPLPGGSHMPPGVDLLTPELIFIRDGLGIA</sequence>
<dbReference type="InterPro" id="IPR002469">
    <property type="entry name" value="Peptidase_S9B_N"/>
</dbReference>
<feature type="region of interest" description="Disordered" evidence="1">
    <location>
        <begin position="67"/>
        <end position="149"/>
    </location>
</feature>
<feature type="domain" description="Peptidase S9 prolyl oligopeptidase catalytic" evidence="2">
    <location>
        <begin position="546"/>
        <end position="719"/>
    </location>
</feature>
<evidence type="ECO:0000259" key="3">
    <source>
        <dbReference type="Pfam" id="PF00930"/>
    </source>
</evidence>
<gene>
    <name evidence="4" type="ORF">ACFQS1_01420</name>
</gene>
<reference evidence="5" key="1">
    <citation type="journal article" date="2019" name="Int. J. Syst. Evol. Microbiol.">
        <title>The Global Catalogue of Microorganisms (GCM) 10K type strain sequencing project: providing services to taxonomists for standard genome sequencing and annotation.</title>
        <authorList>
            <consortium name="The Broad Institute Genomics Platform"/>
            <consortium name="The Broad Institute Genome Sequencing Center for Infectious Disease"/>
            <person name="Wu L."/>
            <person name="Ma J."/>
        </authorList>
    </citation>
    <scope>NUCLEOTIDE SEQUENCE [LARGE SCALE GENOMIC DNA]</scope>
    <source>
        <strain evidence="5">XZYJT-10</strain>
    </source>
</reference>
<accession>A0ABW2HJQ1</accession>
<feature type="compositionally biased region" description="Low complexity" evidence="1">
    <location>
        <begin position="67"/>
        <end position="130"/>
    </location>
</feature>
<dbReference type="Gene3D" id="3.40.50.1820">
    <property type="entry name" value="alpha/beta hydrolase"/>
    <property type="match status" value="1"/>
</dbReference>
<dbReference type="EMBL" id="JBHTBJ010000001">
    <property type="protein sequence ID" value="MFC7272627.1"/>
    <property type="molecule type" value="Genomic_DNA"/>
</dbReference>
<evidence type="ECO:0000313" key="4">
    <source>
        <dbReference type="EMBL" id="MFC7272627.1"/>
    </source>
</evidence>
<proteinExistence type="predicted"/>
<evidence type="ECO:0000259" key="2">
    <source>
        <dbReference type="Pfam" id="PF00326"/>
    </source>
</evidence>
<dbReference type="RefSeq" id="WP_378964010.1">
    <property type="nucleotide sequence ID" value="NZ_JBHTBJ010000001.1"/>
</dbReference>
<evidence type="ECO:0000256" key="1">
    <source>
        <dbReference type="SAM" id="MobiDB-lite"/>
    </source>
</evidence>
<dbReference type="PANTHER" id="PTHR11731">
    <property type="entry name" value="PROTEASE FAMILY S9B,C DIPEPTIDYL-PEPTIDASE IV-RELATED"/>
    <property type="match status" value="1"/>
</dbReference>
<comment type="caution">
    <text evidence="4">The sequence shown here is derived from an EMBL/GenBank/DDBJ whole genome shotgun (WGS) entry which is preliminary data.</text>
</comment>
<dbReference type="Pfam" id="PF00930">
    <property type="entry name" value="DPPIV_N"/>
    <property type="match status" value="1"/>
</dbReference>
<dbReference type="Gene3D" id="2.140.10.30">
    <property type="entry name" value="Dipeptidylpeptidase IV, N-terminal domain"/>
    <property type="match status" value="2"/>
</dbReference>
<dbReference type="Pfam" id="PF00326">
    <property type="entry name" value="Peptidase_S9"/>
    <property type="match status" value="1"/>
</dbReference>
<keyword evidence="5" id="KW-1185">Reference proteome</keyword>
<dbReference type="InterPro" id="IPR029058">
    <property type="entry name" value="AB_hydrolase_fold"/>
</dbReference>
<dbReference type="Proteomes" id="UP001596548">
    <property type="component" value="Unassembled WGS sequence"/>
</dbReference>
<dbReference type="SUPFAM" id="SSF82171">
    <property type="entry name" value="DPP6 N-terminal domain-like"/>
    <property type="match status" value="1"/>
</dbReference>
<feature type="domain" description="Dipeptidylpeptidase IV N-terminal" evidence="3">
    <location>
        <begin position="172"/>
        <end position="456"/>
    </location>
</feature>
<dbReference type="InterPro" id="IPR050278">
    <property type="entry name" value="Serine_Prot_S9B/DPPIV"/>
</dbReference>
<dbReference type="PANTHER" id="PTHR11731:SF193">
    <property type="entry name" value="DIPEPTIDYL PEPTIDASE 9"/>
    <property type="match status" value="1"/>
</dbReference>
<dbReference type="SUPFAM" id="SSF53474">
    <property type="entry name" value="alpha/beta-Hydrolases"/>
    <property type="match status" value="1"/>
</dbReference>
<evidence type="ECO:0000313" key="5">
    <source>
        <dbReference type="Proteomes" id="UP001596548"/>
    </source>
</evidence>
<feature type="compositionally biased region" description="Basic and acidic residues" evidence="1">
    <location>
        <begin position="140"/>
        <end position="149"/>
    </location>
</feature>